<keyword evidence="3" id="KW-1185">Reference proteome</keyword>
<evidence type="ECO:0008006" key="4">
    <source>
        <dbReference type="Google" id="ProtNLM"/>
    </source>
</evidence>
<proteinExistence type="predicted"/>
<accession>A0A9X0L623</accession>
<comment type="caution">
    <text evidence="2">The sequence shown here is derived from an EMBL/GenBank/DDBJ whole genome shotgun (WGS) entry which is preliminary data.</text>
</comment>
<dbReference type="AlphaFoldDB" id="A0A9X0L623"/>
<reference evidence="2 3" key="1">
    <citation type="submission" date="2015-11" db="EMBL/GenBank/DDBJ databases">
        <title>Solirubrum puertoriconensis gen. nov. an environmental bacteria isolated in Puerto Rico.</title>
        <authorList>
            <person name="Cuebas-Irizarry M.F."/>
            <person name="Montalvo-Rodriguez R."/>
        </authorList>
    </citation>
    <scope>NUCLEOTIDE SEQUENCE [LARGE SCALE GENOMIC DNA]</scope>
    <source>
        <strain evidence="2 3">MC1A</strain>
    </source>
</reference>
<organism evidence="2 3">
    <name type="scientific">Solirubrum puertoriconensis</name>
    <dbReference type="NCBI Taxonomy" id="1751427"/>
    <lineage>
        <taxon>Bacteria</taxon>
        <taxon>Pseudomonadati</taxon>
        <taxon>Bacteroidota</taxon>
        <taxon>Cytophagia</taxon>
        <taxon>Cytophagales</taxon>
    </lineage>
</organism>
<dbReference type="EMBL" id="LNAL01000003">
    <property type="protein sequence ID" value="KUG09336.1"/>
    <property type="molecule type" value="Genomic_DNA"/>
</dbReference>
<evidence type="ECO:0000313" key="2">
    <source>
        <dbReference type="EMBL" id="KUG09336.1"/>
    </source>
</evidence>
<keyword evidence="1" id="KW-0732">Signal</keyword>
<gene>
    <name evidence="2" type="ORF">ASU33_16500</name>
</gene>
<name>A0A9X0L623_SOLP1</name>
<sequence>MLFMRFSTLFVQPRAASLCLFILLALGALATQAQQVALKGDMIVVDKKPFGKLVKGGSMLMRDYTLQSVDGKDVMKAKGNIVALPSNETFVFYVLSFQPGGETAEMSKTGLNFQQQLAEALVQNEVMREGQPNPEGIQRFVAAYSEKLSAKYAAESEKQASAKPLEYSTVQRQRGGQVATVFNKLTQRTEIVQGNEVIGYLSPLDNDKGRAKWDVRLPDGMSVAEMNIEAWMADAPGARDISYKILVKKNNQFHTRSAVGGVSAALQDGLQYLVSGGYL</sequence>
<feature type="signal peptide" evidence="1">
    <location>
        <begin position="1"/>
        <end position="30"/>
    </location>
</feature>
<dbReference type="Proteomes" id="UP000054223">
    <property type="component" value="Unassembled WGS sequence"/>
</dbReference>
<feature type="chain" id="PRO_5040728306" description="DUF4412 domain-containing protein" evidence="1">
    <location>
        <begin position="31"/>
        <end position="279"/>
    </location>
</feature>
<evidence type="ECO:0000256" key="1">
    <source>
        <dbReference type="SAM" id="SignalP"/>
    </source>
</evidence>
<evidence type="ECO:0000313" key="3">
    <source>
        <dbReference type="Proteomes" id="UP000054223"/>
    </source>
</evidence>
<protein>
    <recommendedName>
        <fullName evidence="4">DUF4412 domain-containing protein</fullName>
    </recommendedName>
</protein>